<dbReference type="GO" id="GO:0005737">
    <property type="term" value="C:cytoplasm"/>
    <property type="evidence" value="ECO:0007669"/>
    <property type="project" value="TreeGrafter"/>
</dbReference>
<dbReference type="PANTHER" id="PTHR32419:SF25">
    <property type="entry name" value="GLUTATHIONE S-TRANSFERASE (EUROFUNG)"/>
    <property type="match status" value="1"/>
</dbReference>
<dbReference type="Pfam" id="PF13410">
    <property type="entry name" value="GST_C_2"/>
    <property type="match status" value="1"/>
</dbReference>
<evidence type="ECO:0000256" key="2">
    <source>
        <dbReference type="PIRSR" id="PIRSR015753-1"/>
    </source>
</evidence>
<dbReference type="CDD" id="cd03190">
    <property type="entry name" value="GST_C_Omega_like"/>
    <property type="match status" value="1"/>
</dbReference>
<keyword evidence="7" id="KW-0808">Transferase</keyword>
<evidence type="ECO:0000256" key="4">
    <source>
        <dbReference type="PIRSR" id="PIRSR015753-3"/>
    </source>
</evidence>
<dbReference type="Gene3D" id="1.20.1050.10">
    <property type="match status" value="1"/>
</dbReference>
<dbReference type="AlphaFoldDB" id="M7SJV0"/>
<keyword evidence="8" id="KW-1185">Reference proteome</keyword>
<dbReference type="SFLD" id="SFLDG01206">
    <property type="entry name" value="Xi.1"/>
    <property type="match status" value="1"/>
</dbReference>
<evidence type="ECO:0000313" key="8">
    <source>
        <dbReference type="Proteomes" id="UP000012174"/>
    </source>
</evidence>
<dbReference type="eggNOG" id="KOG2903">
    <property type="taxonomic scope" value="Eukaryota"/>
</dbReference>
<evidence type="ECO:0000259" key="6">
    <source>
        <dbReference type="PROSITE" id="PS50405"/>
    </source>
</evidence>
<feature type="binding site" evidence="3">
    <location>
        <position position="83"/>
    </location>
    <ligand>
        <name>glutathione</name>
        <dbReference type="ChEBI" id="CHEBI:57925"/>
    </ligand>
</feature>
<dbReference type="InterPro" id="IPR016639">
    <property type="entry name" value="GST_Omega/GSH"/>
</dbReference>
<feature type="binding site" evidence="3">
    <location>
        <begin position="135"/>
        <end position="136"/>
    </location>
    <ligand>
        <name>glutathione</name>
        <dbReference type="ChEBI" id="CHEBI:57925"/>
    </ligand>
</feature>
<dbReference type="KEGG" id="ela:UCREL1_8429"/>
<dbReference type="InterPro" id="IPR040079">
    <property type="entry name" value="Glutathione_S-Trfase"/>
</dbReference>
<name>M7SJV0_EUTLA</name>
<dbReference type="PIRSF" id="PIRSF015753">
    <property type="entry name" value="GST"/>
    <property type="match status" value="1"/>
</dbReference>
<feature type="site" description="Lowers pKa of active site Cys" evidence="4">
    <location>
        <position position="304"/>
    </location>
</feature>
<feature type="active site" description="Proton donor/acceptor" evidence="2">
    <location>
        <position position="191"/>
    </location>
</feature>
<feature type="site" description="Lowers pKa of active site Cys" evidence="4">
    <location>
        <position position="251"/>
    </location>
</feature>
<organism evidence="7 8">
    <name type="scientific">Eutypa lata (strain UCR-EL1)</name>
    <name type="common">Grapevine dieback disease fungus</name>
    <name type="synonym">Eutypa armeniacae</name>
    <dbReference type="NCBI Taxonomy" id="1287681"/>
    <lineage>
        <taxon>Eukaryota</taxon>
        <taxon>Fungi</taxon>
        <taxon>Dikarya</taxon>
        <taxon>Ascomycota</taxon>
        <taxon>Pezizomycotina</taxon>
        <taxon>Sordariomycetes</taxon>
        <taxon>Xylariomycetidae</taxon>
        <taxon>Xylariales</taxon>
        <taxon>Diatrypaceae</taxon>
        <taxon>Eutypa</taxon>
    </lineage>
</organism>
<dbReference type="Proteomes" id="UP000012174">
    <property type="component" value="Unassembled WGS sequence"/>
</dbReference>
<dbReference type="Gene3D" id="3.40.30.10">
    <property type="entry name" value="Glutaredoxin"/>
    <property type="match status" value="1"/>
</dbReference>
<dbReference type="SFLD" id="SFLDG01148">
    <property type="entry name" value="Xi_(cytGST)"/>
    <property type="match status" value="1"/>
</dbReference>
<dbReference type="InterPro" id="IPR010987">
    <property type="entry name" value="Glutathione-S-Trfase_C-like"/>
</dbReference>
<dbReference type="OrthoDB" id="2309723at2759"/>
<feature type="domain" description="GST C-terminal" evidence="6">
    <location>
        <begin position="168"/>
        <end position="301"/>
    </location>
</feature>
<feature type="region of interest" description="Disordered" evidence="5">
    <location>
        <begin position="312"/>
        <end position="337"/>
    </location>
</feature>
<evidence type="ECO:0000256" key="5">
    <source>
        <dbReference type="SAM" id="MobiDB-lite"/>
    </source>
</evidence>
<dbReference type="STRING" id="1287681.M7SJV0"/>
<dbReference type="SUPFAM" id="SSF47616">
    <property type="entry name" value="GST C-terminal domain-like"/>
    <property type="match status" value="1"/>
</dbReference>
<feature type="active site" description="Nucleophile" evidence="2">
    <location>
        <position position="50"/>
    </location>
</feature>
<gene>
    <name evidence="7" type="ORF">UCREL1_8429</name>
</gene>
<dbReference type="InterPro" id="IPR036282">
    <property type="entry name" value="Glutathione-S-Trfase_C_sf"/>
</dbReference>
<feature type="binding site" evidence="3">
    <location>
        <begin position="117"/>
        <end position="120"/>
    </location>
    <ligand>
        <name>glutathione</name>
        <dbReference type="ChEBI" id="CHEBI:57925"/>
    </ligand>
</feature>
<dbReference type="InterPro" id="IPR036249">
    <property type="entry name" value="Thioredoxin-like_sf"/>
</dbReference>
<dbReference type="GO" id="GO:0004364">
    <property type="term" value="F:glutathione transferase activity"/>
    <property type="evidence" value="ECO:0007669"/>
    <property type="project" value="InterPro"/>
</dbReference>
<evidence type="ECO:0000256" key="3">
    <source>
        <dbReference type="PIRSR" id="PIRSR015753-2"/>
    </source>
</evidence>
<dbReference type="InterPro" id="IPR004045">
    <property type="entry name" value="Glutathione_S-Trfase_N"/>
</dbReference>
<dbReference type="SFLD" id="SFLDS00019">
    <property type="entry name" value="Glutathione_Transferase_(cytos"/>
    <property type="match status" value="1"/>
</dbReference>
<dbReference type="PROSITE" id="PS50405">
    <property type="entry name" value="GST_CTER"/>
    <property type="match status" value="1"/>
</dbReference>
<dbReference type="HOGENOM" id="CLU_037263_0_1_1"/>
<protein>
    <submittedName>
        <fullName evidence="7">Putative glutathione s-transferase protein</fullName>
    </submittedName>
</protein>
<dbReference type="SUPFAM" id="SSF52833">
    <property type="entry name" value="Thioredoxin-like"/>
    <property type="match status" value="1"/>
</dbReference>
<dbReference type="EMBL" id="KB707041">
    <property type="protein sequence ID" value="EMR64598.1"/>
    <property type="molecule type" value="Genomic_DNA"/>
</dbReference>
<sequence length="337" mass="38306">MAQAAPKLEYQKDGKFTRPDSTFRNFVSRDPNSKYPAEKGRYALYVAPGCPWAHRTLIVRALKKLEDVIDLYILNPFMGPEGWFFDGAYGTLAEDPLYGFKTLRQLYLKADPGFEGRVTVPVLWDKKTATLVNNESSEIIRMLASEFDDLVPAPELREANRPGGGLYPPHLRADIDALNEWVYRDVNNGVYRCGFAGTQEAYDEYIYPLFAALDRLEGIFEEHGKPFLLGESLTEADVRLYTTVARFDAAYHTVFLCNLKSIRHDYPHLNLWLRRLYWDRSELTSGGAFYNTTAPWIGTYAKGYSGSKDRISPGQANKIVPRGPAVPIEPLKDEERL</sequence>
<proteinExistence type="inferred from homology"/>
<dbReference type="OMA" id="TYGCPWA"/>
<accession>M7SJV0</accession>
<reference evidence="8" key="1">
    <citation type="journal article" date="2013" name="Genome Announc.">
        <title>Draft genome sequence of the grapevine dieback fungus Eutypa lata UCR-EL1.</title>
        <authorList>
            <person name="Blanco-Ulate B."/>
            <person name="Rolshausen P.E."/>
            <person name="Cantu D."/>
        </authorList>
    </citation>
    <scope>NUCLEOTIDE SEQUENCE [LARGE SCALE GENOMIC DNA]</scope>
    <source>
        <strain evidence="8">UCR-EL1</strain>
    </source>
</reference>
<dbReference type="InterPro" id="IPR047047">
    <property type="entry name" value="GST_Omega-like_C"/>
</dbReference>
<evidence type="ECO:0000256" key="1">
    <source>
        <dbReference type="ARBA" id="ARBA00007409"/>
    </source>
</evidence>
<comment type="similarity">
    <text evidence="1">Belongs to the GST superfamily.</text>
</comment>
<dbReference type="PANTHER" id="PTHR32419">
    <property type="entry name" value="GLUTATHIONYL-HYDROQUINONE REDUCTASE"/>
    <property type="match status" value="1"/>
</dbReference>
<evidence type="ECO:0000313" key="7">
    <source>
        <dbReference type="EMBL" id="EMR64598.1"/>
    </source>
</evidence>
<dbReference type="Pfam" id="PF13409">
    <property type="entry name" value="GST_N_2"/>
    <property type="match status" value="1"/>
</dbReference>